<accession>A0A6P8M2B4</accession>
<reference evidence="2" key="1">
    <citation type="submission" date="2025-08" db="UniProtKB">
        <authorList>
            <consortium name="RefSeq"/>
        </authorList>
    </citation>
    <scope>IDENTIFICATION</scope>
</reference>
<evidence type="ECO:0000313" key="2">
    <source>
        <dbReference type="RefSeq" id="XP_033179416.1"/>
    </source>
</evidence>
<name>A0A6P8M2B4_BOMIM</name>
<organism evidence="1 2">
    <name type="scientific">Bombus impatiens</name>
    <name type="common">Bumblebee</name>
    <dbReference type="NCBI Taxonomy" id="132113"/>
    <lineage>
        <taxon>Eukaryota</taxon>
        <taxon>Metazoa</taxon>
        <taxon>Ecdysozoa</taxon>
        <taxon>Arthropoda</taxon>
        <taxon>Hexapoda</taxon>
        <taxon>Insecta</taxon>
        <taxon>Pterygota</taxon>
        <taxon>Neoptera</taxon>
        <taxon>Endopterygota</taxon>
        <taxon>Hymenoptera</taxon>
        <taxon>Apocrita</taxon>
        <taxon>Aculeata</taxon>
        <taxon>Apoidea</taxon>
        <taxon>Anthophila</taxon>
        <taxon>Apidae</taxon>
        <taxon>Bombus</taxon>
        <taxon>Pyrobombus</taxon>
    </lineage>
</organism>
<dbReference type="OrthoDB" id="7700798at2759"/>
<dbReference type="Proteomes" id="UP000515180">
    <property type="component" value="Unplaced"/>
</dbReference>
<sequence>MLTFLHNGSDCTISGYDLKGSTRGAVGILEQYIKSDQVVCEHTKQSVGRQDEGLQAIYGGYHGGLYGGHLGYPHGVAIAGPALGPTSVAGPHLGATMVAAPSIGPAKLSGSVAGPVQVSGAVAGSAVVTASVAGPAHVEGYSGPYDGGVGLGYTGPAYSYTGYPGYAGYSGYAGAGSHGVVIAGPASHGAVLAGPASHGAVLSGPQSGSAAVSGPNAGSVVIAGPSGKITTHGTGFGGIHTGHGHW</sequence>
<dbReference type="GeneID" id="100749732"/>
<dbReference type="OMA" id="MAGPVHV"/>
<protein>
    <submittedName>
        <fullName evidence="2">Shematrin-like protein 1</fullName>
    </submittedName>
</protein>
<gene>
    <name evidence="2" type="primary">LOC100749732</name>
</gene>
<dbReference type="RefSeq" id="XP_033179416.1">
    <property type="nucleotide sequence ID" value="XM_033323525.1"/>
</dbReference>
<evidence type="ECO:0000313" key="1">
    <source>
        <dbReference type="Proteomes" id="UP000515180"/>
    </source>
</evidence>
<keyword evidence="1" id="KW-1185">Reference proteome</keyword>
<proteinExistence type="predicted"/>
<dbReference type="AlphaFoldDB" id="A0A6P8M2B4"/>